<dbReference type="Gene3D" id="1.10.287.130">
    <property type="match status" value="1"/>
</dbReference>
<evidence type="ECO:0000256" key="3">
    <source>
        <dbReference type="ARBA" id="ARBA00022553"/>
    </source>
</evidence>
<keyword evidence="3 6" id="KW-0597">Phosphoprotein</keyword>
<gene>
    <name evidence="10" type="ORF">FEV09_07610</name>
</gene>
<feature type="modified residue" description="4-aspartylphosphate" evidence="6">
    <location>
        <position position="66"/>
    </location>
</feature>
<dbReference type="Gene3D" id="3.30.565.10">
    <property type="entry name" value="Histidine kinase-like ATPase, C-terminal domain"/>
    <property type="match status" value="1"/>
</dbReference>
<dbReference type="PROSITE" id="PS50109">
    <property type="entry name" value="HIS_KIN"/>
    <property type="match status" value="1"/>
</dbReference>
<dbReference type="PRINTS" id="PR00344">
    <property type="entry name" value="BCTRLSENSOR"/>
</dbReference>
<keyword evidence="5" id="KW-0902">Two-component regulatory system</keyword>
<keyword evidence="7" id="KW-0175">Coiled coil</keyword>
<dbReference type="SUPFAM" id="SSF47384">
    <property type="entry name" value="Homodimeric domain of signal transducing histidine kinase"/>
    <property type="match status" value="1"/>
</dbReference>
<comment type="catalytic activity">
    <reaction evidence="1">
        <text>ATP + protein L-histidine = ADP + protein N-phospho-L-histidine.</text>
        <dbReference type="EC" id="2.7.13.3"/>
    </reaction>
</comment>
<sequence length="461" mass="51552">MTFNQHHNLSQQLQTSTILVVDDNPTNLEVLSATLENHGFTVSVAIDGENALSQAEYLNPDLILLDVMMPGIDGFEACRTLLSNPKTQNIPVIFMTALADPMEKVKGFELGAVDYITKPFQQEEVIARVNLHLRLSFLNKTIAEQNQRLEQQVAERTAALTQALETLQRSQLQLVQSEKMSSIGQLMAGIAHEINNPLGFINGNLSLAQEGFTNLLDHLQLYQAEFPQANDKILDHAESIDLDFLIADLPKLTKSLRVGCDRIKDISNSLRIFSRSDTERRVRFRIEEGLEVTLMLLRHRLKAVDQIPEIHIVKDYGKLPEIDCYAGQLNQVFMNLLANAIDALHSSGYTASMVKRGEAKQPTIWVKTEWIHCEPKLHDIVRIAIRDNGLGIPPHLQSKIFESLFTTKPVGKGSGLGLSISRQIVEETHGGKLMLTNTSSEGTEFTIEIPVHEIENPSEKN</sequence>
<dbReference type="CDD" id="cd00082">
    <property type="entry name" value="HisKA"/>
    <property type="match status" value="1"/>
</dbReference>
<feature type="coiled-coil region" evidence="7">
    <location>
        <begin position="135"/>
        <end position="166"/>
    </location>
</feature>
<dbReference type="PANTHER" id="PTHR43547:SF2">
    <property type="entry name" value="HYBRID SIGNAL TRANSDUCTION HISTIDINE KINASE C"/>
    <property type="match status" value="1"/>
</dbReference>
<dbReference type="CDD" id="cd19920">
    <property type="entry name" value="REC_PA4781-like"/>
    <property type="match status" value="1"/>
</dbReference>
<dbReference type="InterPro" id="IPR001789">
    <property type="entry name" value="Sig_transdc_resp-reg_receiver"/>
</dbReference>
<dbReference type="Pfam" id="PF02518">
    <property type="entry name" value="HATPase_c"/>
    <property type="match status" value="1"/>
</dbReference>
<feature type="domain" description="Response regulatory" evidence="9">
    <location>
        <begin position="17"/>
        <end position="133"/>
    </location>
</feature>
<proteinExistence type="predicted"/>
<keyword evidence="11" id="KW-1185">Reference proteome</keyword>
<organism evidence="10 11">
    <name type="scientific">Pseudanabaena catenata USMAC16</name>
    <dbReference type="NCBI Taxonomy" id="1855837"/>
    <lineage>
        <taxon>Bacteria</taxon>
        <taxon>Bacillati</taxon>
        <taxon>Cyanobacteriota</taxon>
        <taxon>Cyanophyceae</taxon>
        <taxon>Pseudanabaenales</taxon>
        <taxon>Pseudanabaenaceae</taxon>
        <taxon>Pseudanabaena</taxon>
    </lineage>
</organism>
<dbReference type="InterPro" id="IPR005467">
    <property type="entry name" value="His_kinase_dom"/>
</dbReference>
<dbReference type="SUPFAM" id="SSF55874">
    <property type="entry name" value="ATPase domain of HSP90 chaperone/DNA topoisomerase II/histidine kinase"/>
    <property type="match status" value="1"/>
</dbReference>
<dbReference type="SMART" id="SM00387">
    <property type="entry name" value="HATPase_c"/>
    <property type="match status" value="1"/>
</dbReference>
<dbReference type="RefSeq" id="WP_009626498.1">
    <property type="nucleotide sequence ID" value="NZ_VBTY01000046.1"/>
</dbReference>
<evidence type="ECO:0000256" key="5">
    <source>
        <dbReference type="ARBA" id="ARBA00023012"/>
    </source>
</evidence>
<accession>A0A9X4M636</accession>
<comment type="caution">
    <text evidence="10">The sequence shown here is derived from an EMBL/GenBank/DDBJ whole genome shotgun (WGS) entry which is preliminary data.</text>
</comment>
<evidence type="ECO:0000256" key="1">
    <source>
        <dbReference type="ARBA" id="ARBA00000085"/>
    </source>
</evidence>
<evidence type="ECO:0000259" key="8">
    <source>
        <dbReference type="PROSITE" id="PS50109"/>
    </source>
</evidence>
<dbReference type="InterPro" id="IPR003594">
    <property type="entry name" value="HATPase_dom"/>
</dbReference>
<dbReference type="Pfam" id="PF00512">
    <property type="entry name" value="HisKA"/>
    <property type="match status" value="1"/>
</dbReference>
<feature type="domain" description="Histidine kinase" evidence="8">
    <location>
        <begin position="189"/>
        <end position="453"/>
    </location>
</feature>
<dbReference type="SMART" id="SM00388">
    <property type="entry name" value="HisKA"/>
    <property type="match status" value="1"/>
</dbReference>
<dbReference type="InterPro" id="IPR003661">
    <property type="entry name" value="HisK_dim/P_dom"/>
</dbReference>
<name>A0A9X4M636_9CYAN</name>
<dbReference type="InterPro" id="IPR011006">
    <property type="entry name" value="CheY-like_superfamily"/>
</dbReference>
<protein>
    <recommendedName>
        <fullName evidence="2">histidine kinase</fullName>
        <ecNumber evidence="2">2.7.13.3</ecNumber>
    </recommendedName>
</protein>
<dbReference type="Pfam" id="PF00072">
    <property type="entry name" value="Response_reg"/>
    <property type="match status" value="1"/>
</dbReference>
<evidence type="ECO:0000256" key="6">
    <source>
        <dbReference type="PROSITE-ProRule" id="PRU00169"/>
    </source>
</evidence>
<dbReference type="SUPFAM" id="SSF52172">
    <property type="entry name" value="CheY-like"/>
    <property type="match status" value="1"/>
</dbReference>
<keyword evidence="4" id="KW-0418">Kinase</keyword>
<dbReference type="EC" id="2.7.13.3" evidence="2"/>
<dbReference type="Proteomes" id="UP001152872">
    <property type="component" value="Unassembled WGS sequence"/>
</dbReference>
<evidence type="ECO:0000256" key="2">
    <source>
        <dbReference type="ARBA" id="ARBA00012438"/>
    </source>
</evidence>
<evidence type="ECO:0000256" key="7">
    <source>
        <dbReference type="SAM" id="Coils"/>
    </source>
</evidence>
<keyword evidence="4" id="KW-0808">Transferase</keyword>
<evidence type="ECO:0000259" key="9">
    <source>
        <dbReference type="PROSITE" id="PS50110"/>
    </source>
</evidence>
<dbReference type="SMART" id="SM00448">
    <property type="entry name" value="REC"/>
    <property type="match status" value="1"/>
</dbReference>
<dbReference type="EMBL" id="VBTY01000046">
    <property type="protein sequence ID" value="MDG3494423.1"/>
    <property type="molecule type" value="Genomic_DNA"/>
</dbReference>
<dbReference type="AlphaFoldDB" id="A0A9X4M636"/>
<reference evidence="10" key="1">
    <citation type="submission" date="2019-05" db="EMBL/GenBank/DDBJ databases">
        <title>Whole genome sequencing of Pseudanabaena catenata USMAC16.</title>
        <authorList>
            <person name="Khan Z."/>
            <person name="Omar W.M."/>
            <person name="Convey P."/>
            <person name="Merican F."/>
            <person name="Najimudin N."/>
        </authorList>
    </citation>
    <scope>NUCLEOTIDE SEQUENCE</scope>
    <source>
        <strain evidence="10">USMAC16</strain>
    </source>
</reference>
<dbReference type="InterPro" id="IPR036890">
    <property type="entry name" value="HATPase_C_sf"/>
</dbReference>
<dbReference type="GO" id="GO:0000155">
    <property type="term" value="F:phosphorelay sensor kinase activity"/>
    <property type="evidence" value="ECO:0007669"/>
    <property type="project" value="InterPro"/>
</dbReference>
<dbReference type="InterPro" id="IPR036097">
    <property type="entry name" value="HisK_dim/P_sf"/>
</dbReference>
<evidence type="ECO:0000313" key="10">
    <source>
        <dbReference type="EMBL" id="MDG3494423.1"/>
    </source>
</evidence>
<dbReference type="PANTHER" id="PTHR43547">
    <property type="entry name" value="TWO-COMPONENT HISTIDINE KINASE"/>
    <property type="match status" value="1"/>
</dbReference>
<evidence type="ECO:0000313" key="11">
    <source>
        <dbReference type="Proteomes" id="UP001152872"/>
    </source>
</evidence>
<evidence type="ECO:0000256" key="4">
    <source>
        <dbReference type="ARBA" id="ARBA00022777"/>
    </source>
</evidence>
<dbReference type="Gene3D" id="3.40.50.2300">
    <property type="match status" value="1"/>
</dbReference>
<dbReference type="PROSITE" id="PS50110">
    <property type="entry name" value="RESPONSE_REGULATORY"/>
    <property type="match status" value="1"/>
</dbReference>
<dbReference type="InterPro" id="IPR004358">
    <property type="entry name" value="Sig_transdc_His_kin-like_C"/>
</dbReference>